<dbReference type="Proteomes" id="UP000617628">
    <property type="component" value="Unassembled WGS sequence"/>
</dbReference>
<protein>
    <submittedName>
        <fullName evidence="1">WbqC family protein</fullName>
    </submittedName>
</protein>
<name>A0A934VKG0_9BACT</name>
<keyword evidence="2" id="KW-1185">Reference proteome</keyword>
<dbReference type="EMBL" id="JAENIL010000010">
    <property type="protein sequence ID" value="MBK1876636.1"/>
    <property type="molecule type" value="Genomic_DNA"/>
</dbReference>
<reference evidence="1" key="1">
    <citation type="submission" date="2021-01" db="EMBL/GenBank/DDBJ databases">
        <title>Modified the classification status of verrucomicrobia.</title>
        <authorList>
            <person name="Feng X."/>
        </authorList>
    </citation>
    <scope>NUCLEOTIDE SEQUENCE</scope>
    <source>
        <strain evidence="1">KCTC 13126</strain>
    </source>
</reference>
<gene>
    <name evidence="1" type="ORF">JIN87_07140</name>
</gene>
<accession>A0A934VKG0</accession>
<evidence type="ECO:0000313" key="2">
    <source>
        <dbReference type="Proteomes" id="UP000617628"/>
    </source>
</evidence>
<organism evidence="1 2">
    <name type="scientific">Pelagicoccus mobilis</name>
    <dbReference type="NCBI Taxonomy" id="415221"/>
    <lineage>
        <taxon>Bacteria</taxon>
        <taxon>Pseudomonadati</taxon>
        <taxon>Verrucomicrobiota</taxon>
        <taxon>Opitutia</taxon>
        <taxon>Puniceicoccales</taxon>
        <taxon>Pelagicoccaceae</taxon>
        <taxon>Pelagicoccus</taxon>
    </lineage>
</organism>
<evidence type="ECO:0000313" key="1">
    <source>
        <dbReference type="EMBL" id="MBK1876636.1"/>
    </source>
</evidence>
<dbReference type="RefSeq" id="WP_200354852.1">
    <property type="nucleotide sequence ID" value="NZ_JAENIL010000010.1"/>
</dbReference>
<dbReference type="AlphaFoldDB" id="A0A934VKG0"/>
<sequence length="240" mass="27717">MPLAIQQPFFFPYLDYYSLIHASSEWISFDTPQYVRKSWYNRNRVLKPDGTPQWITVPVQKHSQSTPFNEIKVASGHDLKEELLRKLWHYRKVAKNYDETISLAARAFSCPHPKLTSLNEHILATICDYLEIPFNPVRFSNFEKKPPLNTAANMWAVEICNQIGARSYVASSNSIGFLDPNEFAKRGIQLVFLRPSARTYQQGPFDFEAKLSILDVLMFNSRADCMKLVSDYKLVRSQGI</sequence>
<proteinExistence type="predicted"/>
<dbReference type="Pfam" id="PF08889">
    <property type="entry name" value="WbqC"/>
    <property type="match status" value="1"/>
</dbReference>
<dbReference type="InterPro" id="IPR014985">
    <property type="entry name" value="WbqC"/>
</dbReference>
<comment type="caution">
    <text evidence="1">The sequence shown here is derived from an EMBL/GenBank/DDBJ whole genome shotgun (WGS) entry which is preliminary data.</text>
</comment>